<keyword evidence="2" id="KW-0472">Membrane</keyword>
<feature type="compositionally biased region" description="Basic and acidic residues" evidence="1">
    <location>
        <begin position="406"/>
        <end position="419"/>
    </location>
</feature>
<feature type="transmembrane region" description="Helical" evidence="2">
    <location>
        <begin position="42"/>
        <end position="64"/>
    </location>
</feature>
<evidence type="ECO:0000256" key="2">
    <source>
        <dbReference type="SAM" id="Phobius"/>
    </source>
</evidence>
<comment type="caution">
    <text evidence="3">The sequence shown here is derived from an EMBL/GenBank/DDBJ whole genome shotgun (WGS) entry which is preliminary data.</text>
</comment>
<feature type="transmembrane region" description="Helical" evidence="2">
    <location>
        <begin position="238"/>
        <end position="259"/>
    </location>
</feature>
<evidence type="ECO:0000256" key="1">
    <source>
        <dbReference type="SAM" id="MobiDB-lite"/>
    </source>
</evidence>
<protein>
    <submittedName>
        <fullName evidence="3">Uncharacterized protein</fullName>
    </submittedName>
</protein>
<evidence type="ECO:0000313" key="4">
    <source>
        <dbReference type="Proteomes" id="UP001162640"/>
    </source>
</evidence>
<feature type="transmembrane region" description="Helical" evidence="2">
    <location>
        <begin position="103"/>
        <end position="124"/>
    </location>
</feature>
<feature type="compositionally biased region" description="Polar residues" evidence="1">
    <location>
        <begin position="380"/>
        <end position="396"/>
    </location>
</feature>
<dbReference type="AlphaFoldDB" id="A0A9W7BHU0"/>
<feature type="transmembrane region" description="Helical" evidence="2">
    <location>
        <begin position="131"/>
        <end position="149"/>
    </location>
</feature>
<proteinExistence type="predicted"/>
<reference evidence="4" key="1">
    <citation type="journal article" date="2023" name="Commun. Biol.">
        <title>Genome analysis of Parmales, the sister group of diatoms, reveals the evolutionary specialization of diatoms from phago-mixotrophs to photoautotrophs.</title>
        <authorList>
            <person name="Ban H."/>
            <person name="Sato S."/>
            <person name="Yoshikawa S."/>
            <person name="Yamada K."/>
            <person name="Nakamura Y."/>
            <person name="Ichinomiya M."/>
            <person name="Sato N."/>
            <person name="Blanc-Mathieu R."/>
            <person name="Endo H."/>
            <person name="Kuwata A."/>
            <person name="Ogata H."/>
        </authorList>
    </citation>
    <scope>NUCLEOTIDE SEQUENCE [LARGE SCALE GENOMIC DNA]</scope>
</reference>
<keyword evidence="2" id="KW-0812">Transmembrane</keyword>
<dbReference type="Proteomes" id="UP001162640">
    <property type="component" value="Unassembled WGS sequence"/>
</dbReference>
<accession>A0A9W7BHU0</accession>
<name>A0A9W7BHU0_9STRA</name>
<organism evidence="3 4">
    <name type="scientific">Triparma laevis f. inornata</name>
    <dbReference type="NCBI Taxonomy" id="1714386"/>
    <lineage>
        <taxon>Eukaryota</taxon>
        <taxon>Sar</taxon>
        <taxon>Stramenopiles</taxon>
        <taxon>Ochrophyta</taxon>
        <taxon>Bolidophyceae</taxon>
        <taxon>Parmales</taxon>
        <taxon>Triparmaceae</taxon>
        <taxon>Triparma</taxon>
    </lineage>
</organism>
<gene>
    <name evidence="3" type="ORF">TL16_g11922</name>
</gene>
<keyword evidence="2" id="KW-1133">Transmembrane helix</keyword>
<sequence>MLLMVIVGYCCCGGGVEGRLSRTRSTANDARSKYKVFMKAKGGILKVLFSYYQVMSMLPFVLDLSFPPVFRQISNLFGSVVNLNFIALMPIGCITSSDFHHQMVVYTSVPFITGLFMIIAYSILKRNSTTISLSNEIFASFFLMTFLILPSPPNDDLEAWKRWEKVNSVSEDEALEFALYIRSKYGEEHPSMTRISFLYAMYEPQCYDLEIVVSIFVCLGSIRTYAFYNPFVDPKTYILAEIAQWSLFFVMFGALLIQLDMDGESLQDQGYFDVILVGVNLTPLLLPVIRQLAIMKTLKRVEVLSTVISQVGACFGLGGDVVAAKKQMDALEKNFGILGALKKTGGEGDDEEKGEGELVANPMAEGVLGGEIGDIEMKSVNKSQESGVTSNSSSPAKPTPTVPQPRKWEKKWDENRKAWYWENEGGTST</sequence>
<evidence type="ECO:0000313" key="3">
    <source>
        <dbReference type="EMBL" id="GMH90974.1"/>
    </source>
</evidence>
<feature type="transmembrane region" description="Helical" evidence="2">
    <location>
        <begin position="76"/>
        <end position="97"/>
    </location>
</feature>
<feature type="transmembrane region" description="Helical" evidence="2">
    <location>
        <begin position="271"/>
        <end position="289"/>
    </location>
</feature>
<feature type="transmembrane region" description="Helical" evidence="2">
    <location>
        <begin position="207"/>
        <end position="226"/>
    </location>
</feature>
<feature type="region of interest" description="Disordered" evidence="1">
    <location>
        <begin position="379"/>
        <end position="429"/>
    </location>
</feature>
<dbReference type="EMBL" id="BLQM01000461">
    <property type="protein sequence ID" value="GMH90974.1"/>
    <property type="molecule type" value="Genomic_DNA"/>
</dbReference>